<evidence type="ECO:0008006" key="5">
    <source>
        <dbReference type="Google" id="ProtNLM"/>
    </source>
</evidence>
<proteinExistence type="predicted"/>
<dbReference type="Gene3D" id="3.90.10.10">
    <property type="entry name" value="Cytochrome C3"/>
    <property type="match status" value="1"/>
</dbReference>
<dbReference type="InterPro" id="IPR051829">
    <property type="entry name" value="Multiheme_Cytochr_ET"/>
</dbReference>
<evidence type="ECO:0000256" key="2">
    <source>
        <dbReference type="SAM" id="SignalP"/>
    </source>
</evidence>
<dbReference type="InterPro" id="IPR036280">
    <property type="entry name" value="Multihaem_cyt_sf"/>
</dbReference>
<evidence type="ECO:0000256" key="1">
    <source>
        <dbReference type="ARBA" id="ARBA00022729"/>
    </source>
</evidence>
<feature type="signal peptide" evidence="2">
    <location>
        <begin position="1"/>
        <end position="19"/>
    </location>
</feature>
<gene>
    <name evidence="3" type="ORF">MIN45_P1491</name>
</gene>
<sequence>MRFGWLVIMLLLAAGVAAAKGRDVSLARNQVLLTERHEGWGKSRCQACHVLSLIHKNAPHIRGIVRNKGFDTCTGCHGDNGAAAKRPCLVCHNDRDLPLSPLQTGAHTHDFDRLADRPLTDQDCLVCHQAADMDGVWERNVDLTRIPDATGLADPYRHESEFCLRCHNRDHQQPGFALRAFDYRDPLIAIEEDWRHIDTHGYPRGSGQRTYAGLRPPYRYPAVLACTECHAMHGTENPKLIIDDSRKGAFLLPFRDAGIPVRVFSDIGDYSQLCVLCHQMETPVEDALIDTGNGLYGVHQVGANCTLCHTHGRAAQVGL</sequence>
<dbReference type="RefSeq" id="WP_286291398.1">
    <property type="nucleotide sequence ID" value="NZ_AP024718.1"/>
</dbReference>
<keyword evidence="1 2" id="KW-0732">Signal</keyword>
<dbReference type="AlphaFoldDB" id="A0AAU9CIE5"/>
<keyword evidence="4" id="KW-1185">Reference proteome</keyword>
<dbReference type="Proteomes" id="UP001321450">
    <property type="component" value="Chromosome"/>
</dbReference>
<feature type="chain" id="PRO_5043829583" description="Doubled CXXCH motif domain-containing protein" evidence="2">
    <location>
        <begin position="20"/>
        <end position="319"/>
    </location>
</feature>
<evidence type="ECO:0000313" key="3">
    <source>
        <dbReference type="EMBL" id="BCX89121.1"/>
    </source>
</evidence>
<dbReference type="KEGG" id="meiy:MIN45_P1491"/>
<name>A0AAU9CIE5_9GAMM</name>
<accession>A0AAU9CIE5</accession>
<dbReference type="SUPFAM" id="SSF48695">
    <property type="entry name" value="Multiheme cytochromes"/>
    <property type="match status" value="1"/>
</dbReference>
<evidence type="ECO:0000313" key="4">
    <source>
        <dbReference type="Proteomes" id="UP001321450"/>
    </source>
</evidence>
<organism evidence="3 4">
    <name type="scientific">Methylomarinovum tepidoasis</name>
    <dbReference type="NCBI Taxonomy" id="2840183"/>
    <lineage>
        <taxon>Bacteria</taxon>
        <taxon>Pseudomonadati</taxon>
        <taxon>Pseudomonadota</taxon>
        <taxon>Gammaproteobacteria</taxon>
        <taxon>Methylococcales</taxon>
        <taxon>Methylothermaceae</taxon>
        <taxon>Methylomarinovum</taxon>
    </lineage>
</organism>
<dbReference type="EMBL" id="AP024718">
    <property type="protein sequence ID" value="BCX89121.1"/>
    <property type="molecule type" value="Genomic_DNA"/>
</dbReference>
<dbReference type="PANTHER" id="PTHR35038">
    <property type="entry name" value="DISSIMILATORY SULFITE REDUCTASE SIRA"/>
    <property type="match status" value="1"/>
</dbReference>
<reference evidence="4" key="1">
    <citation type="journal article" date="2024" name="Int. J. Syst. Evol. Microbiol.">
        <title>Methylomarinovum tepidoasis sp. nov., a moderately thermophilic methanotroph of the family Methylothermaceae isolated from a deep-sea hydrothermal field.</title>
        <authorList>
            <person name="Hirayama H."/>
            <person name="Takaki Y."/>
            <person name="Abe M."/>
            <person name="Miyazaki M."/>
            <person name="Uematsu K."/>
            <person name="Matsui Y."/>
            <person name="Takai K."/>
        </authorList>
    </citation>
    <scope>NUCLEOTIDE SEQUENCE [LARGE SCALE GENOMIC DNA]</scope>
    <source>
        <strain evidence="4">IN45</strain>
    </source>
</reference>
<protein>
    <recommendedName>
        <fullName evidence="5">Doubled CXXCH motif domain-containing protein</fullName>
    </recommendedName>
</protein>